<comment type="similarity">
    <text evidence="2 11">Belongs to the cytochrome P450 family.</text>
</comment>
<dbReference type="PANTHER" id="PTHR24291:SF39">
    <property type="entry name" value="CYTOCHROME P450 4A11-RELATED"/>
    <property type="match status" value="1"/>
</dbReference>
<dbReference type="InterPro" id="IPR050196">
    <property type="entry name" value="Cytochrome_P450_Monoox"/>
</dbReference>
<dbReference type="PRINTS" id="PR00463">
    <property type="entry name" value="EP450I"/>
</dbReference>
<dbReference type="GO" id="GO:0016712">
    <property type="term" value="F:oxidoreductase activity, acting on paired donors, with incorporation or reduction of molecular oxygen, reduced flavin or flavoprotein as one donor, and incorporation of one atom of oxygen"/>
    <property type="evidence" value="ECO:0007669"/>
    <property type="project" value="UniProtKB-ARBA"/>
</dbReference>
<evidence type="ECO:0000256" key="12">
    <source>
        <dbReference type="SAM" id="Phobius"/>
    </source>
</evidence>
<evidence type="ECO:0000256" key="7">
    <source>
        <dbReference type="ARBA" id="ARBA00023004"/>
    </source>
</evidence>
<evidence type="ECO:0000313" key="13">
    <source>
        <dbReference type="Ensembl" id="ENSVURP00010022934.1"/>
    </source>
</evidence>
<dbReference type="GeneID" id="114024845"/>
<accession>A0A4X2LDE5</accession>
<dbReference type="AlphaFoldDB" id="A0A4X2LDE5"/>
<keyword evidence="14" id="KW-1185">Reference proteome</keyword>
<evidence type="ECO:0000256" key="1">
    <source>
        <dbReference type="ARBA" id="ARBA00004586"/>
    </source>
</evidence>
<protein>
    <recommendedName>
        <fullName evidence="15">Cytochrome P450 family 4 subfamily X member 1</fullName>
    </recommendedName>
</protein>
<evidence type="ECO:0000256" key="11">
    <source>
        <dbReference type="RuleBase" id="RU000461"/>
    </source>
</evidence>
<evidence type="ECO:0000256" key="8">
    <source>
        <dbReference type="ARBA" id="ARBA00023033"/>
    </source>
</evidence>
<feature type="binding site" description="axial binding residue" evidence="10">
    <location>
        <position position="462"/>
    </location>
    <ligand>
        <name>heme</name>
        <dbReference type="ChEBI" id="CHEBI:30413"/>
    </ligand>
    <ligandPart>
        <name>Fe</name>
        <dbReference type="ChEBI" id="CHEBI:18248"/>
    </ligandPart>
</feature>
<dbReference type="GO" id="GO:0005789">
    <property type="term" value="C:endoplasmic reticulum membrane"/>
    <property type="evidence" value="ECO:0007669"/>
    <property type="project" value="UniProtKB-SubCell"/>
</dbReference>
<dbReference type="SUPFAM" id="SSF48264">
    <property type="entry name" value="Cytochrome P450"/>
    <property type="match status" value="1"/>
</dbReference>
<keyword evidence="4 10" id="KW-0479">Metal-binding</keyword>
<organism evidence="13 14">
    <name type="scientific">Vombatus ursinus</name>
    <name type="common">Common wombat</name>
    <dbReference type="NCBI Taxonomy" id="29139"/>
    <lineage>
        <taxon>Eukaryota</taxon>
        <taxon>Metazoa</taxon>
        <taxon>Chordata</taxon>
        <taxon>Craniata</taxon>
        <taxon>Vertebrata</taxon>
        <taxon>Euteleostomi</taxon>
        <taxon>Mammalia</taxon>
        <taxon>Metatheria</taxon>
        <taxon>Diprotodontia</taxon>
        <taxon>Vombatidae</taxon>
        <taxon>Vombatus</taxon>
    </lineage>
</organism>
<evidence type="ECO:0000256" key="2">
    <source>
        <dbReference type="ARBA" id="ARBA00010617"/>
    </source>
</evidence>
<keyword evidence="5" id="KW-0256">Endoplasmic reticulum</keyword>
<dbReference type="InterPro" id="IPR002401">
    <property type="entry name" value="Cyt_P450_E_grp-I"/>
</dbReference>
<reference evidence="14" key="1">
    <citation type="submission" date="2018-12" db="EMBL/GenBank/DDBJ databases">
        <authorList>
            <person name="Yazar S."/>
        </authorList>
    </citation>
    <scope>NUCLEOTIDE SEQUENCE [LARGE SCALE GENOMIC DNA]</scope>
</reference>
<keyword evidence="3 10" id="KW-0349">Heme</keyword>
<dbReference type="STRING" id="29139.ENSVURP00010022934"/>
<dbReference type="GO" id="GO:0020037">
    <property type="term" value="F:heme binding"/>
    <property type="evidence" value="ECO:0007669"/>
    <property type="project" value="InterPro"/>
</dbReference>
<dbReference type="PROSITE" id="PS00086">
    <property type="entry name" value="CYTOCHROME_P450"/>
    <property type="match status" value="1"/>
</dbReference>
<evidence type="ECO:0008006" key="15">
    <source>
        <dbReference type="Google" id="ProtNLM"/>
    </source>
</evidence>
<evidence type="ECO:0000256" key="6">
    <source>
        <dbReference type="ARBA" id="ARBA00023002"/>
    </source>
</evidence>
<sequence length="515" mass="59980">MDSDSVPTDSGMVPWLERHRTLSLVLTFTLVLLLRQVVKLYLRHQGLLRALRPFPGPPTHWLYGNQKKCNLEELEMFKELPKKYPSAFSFWVGPFHAVLHIYDPEYVKTFLNRKDLKCPVNYKFLILWLGNGLLLLHGETWHHHRRLMTTAFHFNVMNDYFYLIKDSICTMLDEWGKLRTEDSSMDIYQSLSLMALDSILKCIFSVQDFCKEKSFSTTYLQNISKISSCIYECLHTFFYYSDFIYKLSPACQEFQALCQEVKKQSAKIFQDRKASLKSPEKQNKIQKKKKYRDLLDILFQAQGTEGGGFTDEEIMDEINTFMCNNHNTLASGLSWILYCLAMNPEHQKKCREEIQGILEDKDSITLNHLNQMPYSAMCIKEALRLYPPVPRIAREFSKPITFPDGRSLPPGMIIVLNIWALHHNPAVWENPQVFDPERFSPENCNKRYSYAFLPFSAGPRNCIGQHFSMIVMKMGLALILLRFELFPDLEKPPIFSSQLTLSSKNGINLYVKPLH</sequence>
<dbReference type="Gene3D" id="1.10.630.10">
    <property type="entry name" value="Cytochrome P450"/>
    <property type="match status" value="1"/>
</dbReference>
<reference evidence="13" key="2">
    <citation type="submission" date="2025-08" db="UniProtKB">
        <authorList>
            <consortium name="Ensembl"/>
        </authorList>
    </citation>
    <scope>IDENTIFICATION</scope>
</reference>
<feature type="transmembrane region" description="Helical" evidence="12">
    <location>
        <begin position="20"/>
        <end position="42"/>
    </location>
</feature>
<evidence type="ECO:0000256" key="10">
    <source>
        <dbReference type="PIRSR" id="PIRSR602401-1"/>
    </source>
</evidence>
<comment type="subcellular location">
    <subcellularLocation>
        <location evidence="1">Endoplasmic reticulum membrane</location>
    </subcellularLocation>
</comment>
<dbReference type="Ensembl" id="ENSVURT00010026100.1">
    <property type="protein sequence ID" value="ENSVURP00010022934.1"/>
    <property type="gene ID" value="ENSVURG00010017579.1"/>
</dbReference>
<dbReference type="InterPro" id="IPR036396">
    <property type="entry name" value="Cyt_P450_sf"/>
</dbReference>
<evidence type="ECO:0000256" key="9">
    <source>
        <dbReference type="ARBA" id="ARBA00023136"/>
    </source>
</evidence>
<comment type="cofactor">
    <cofactor evidence="10">
        <name>heme</name>
        <dbReference type="ChEBI" id="CHEBI:30413"/>
    </cofactor>
</comment>
<dbReference type="PANTHER" id="PTHR24291">
    <property type="entry name" value="CYTOCHROME P450 FAMILY 4"/>
    <property type="match status" value="1"/>
</dbReference>
<dbReference type="InterPro" id="IPR001128">
    <property type="entry name" value="Cyt_P450"/>
</dbReference>
<proteinExistence type="inferred from homology"/>
<dbReference type="GO" id="GO:0006629">
    <property type="term" value="P:lipid metabolic process"/>
    <property type="evidence" value="ECO:0007669"/>
    <property type="project" value="UniProtKB-ARBA"/>
</dbReference>
<evidence type="ECO:0000256" key="5">
    <source>
        <dbReference type="ARBA" id="ARBA00022824"/>
    </source>
</evidence>
<evidence type="ECO:0000313" key="14">
    <source>
        <dbReference type="Proteomes" id="UP000314987"/>
    </source>
</evidence>
<dbReference type="Proteomes" id="UP000314987">
    <property type="component" value="Unassembled WGS sequence"/>
</dbReference>
<evidence type="ECO:0000256" key="3">
    <source>
        <dbReference type="ARBA" id="ARBA00022617"/>
    </source>
</evidence>
<dbReference type="OMA" id="VAITHRF"/>
<dbReference type="InterPro" id="IPR017972">
    <property type="entry name" value="Cyt_P450_CS"/>
</dbReference>
<keyword evidence="6 11" id="KW-0560">Oxidoreductase</keyword>
<dbReference type="PRINTS" id="PR00385">
    <property type="entry name" value="P450"/>
</dbReference>
<gene>
    <name evidence="13" type="primary">LOC114024845</name>
</gene>
<name>A0A4X2LDE5_VOMUR</name>
<dbReference type="RefSeq" id="XP_027693844.1">
    <property type="nucleotide sequence ID" value="XM_027838043.1"/>
</dbReference>
<keyword evidence="9 12" id="KW-0472">Membrane</keyword>
<dbReference type="OrthoDB" id="1470350at2759"/>
<keyword evidence="12" id="KW-0812">Transmembrane</keyword>
<reference evidence="13" key="3">
    <citation type="submission" date="2025-09" db="UniProtKB">
        <authorList>
            <consortium name="Ensembl"/>
        </authorList>
    </citation>
    <scope>IDENTIFICATION</scope>
</reference>
<keyword evidence="12" id="KW-1133">Transmembrane helix</keyword>
<dbReference type="GO" id="GO:0005506">
    <property type="term" value="F:iron ion binding"/>
    <property type="evidence" value="ECO:0007669"/>
    <property type="project" value="InterPro"/>
</dbReference>
<keyword evidence="8 11" id="KW-0503">Monooxygenase</keyword>
<keyword evidence="7 10" id="KW-0408">Iron</keyword>
<evidence type="ECO:0000256" key="4">
    <source>
        <dbReference type="ARBA" id="ARBA00022723"/>
    </source>
</evidence>
<dbReference type="GeneTree" id="ENSGT00940000155173"/>
<dbReference type="Pfam" id="PF00067">
    <property type="entry name" value="p450"/>
    <property type="match status" value="1"/>
</dbReference>